<accession>J9FI08</accession>
<organism evidence="1">
    <name type="scientific">gut metagenome</name>
    <dbReference type="NCBI Taxonomy" id="749906"/>
    <lineage>
        <taxon>unclassified sequences</taxon>
        <taxon>metagenomes</taxon>
        <taxon>organismal metagenomes</taxon>
    </lineage>
</organism>
<evidence type="ECO:0000313" key="1">
    <source>
        <dbReference type="EMBL" id="EJW89292.1"/>
    </source>
</evidence>
<protein>
    <submittedName>
        <fullName evidence="1">Uncharacterized protein</fullName>
    </submittedName>
</protein>
<sequence>LTFTESKTDSHLDEFRFDVEGGDKPLSINLAFNGELSGVNKDFCA</sequence>
<name>J9FI08_9ZZZZ</name>
<dbReference type="EMBL" id="AMCI01009571">
    <property type="protein sequence ID" value="EJW89292.1"/>
    <property type="molecule type" value="Genomic_DNA"/>
</dbReference>
<reference evidence="1" key="1">
    <citation type="journal article" date="2012" name="PLoS ONE">
        <title>Gene sets for utilization of primary and secondary nutrition supplies in the distal gut of endangered iberian lynx.</title>
        <authorList>
            <person name="Alcaide M."/>
            <person name="Messina E."/>
            <person name="Richter M."/>
            <person name="Bargiela R."/>
            <person name="Peplies J."/>
            <person name="Huws S.A."/>
            <person name="Newbold C.J."/>
            <person name="Golyshin P.N."/>
            <person name="Simon M.A."/>
            <person name="Lopez G."/>
            <person name="Yakimov M.M."/>
            <person name="Ferrer M."/>
        </authorList>
    </citation>
    <scope>NUCLEOTIDE SEQUENCE</scope>
</reference>
<comment type="caution">
    <text evidence="1">The sequence shown here is derived from an EMBL/GenBank/DDBJ whole genome shotgun (WGS) entry which is preliminary data.</text>
</comment>
<feature type="non-terminal residue" evidence="1">
    <location>
        <position position="1"/>
    </location>
</feature>
<gene>
    <name evidence="1" type="ORF">EVA_22601</name>
</gene>
<proteinExistence type="predicted"/>
<dbReference type="AlphaFoldDB" id="J9FI08"/>